<dbReference type="STRING" id="1796497.GCE9029_04894"/>
<protein>
    <submittedName>
        <fullName evidence="1">Uncharacterized protein</fullName>
    </submittedName>
</protein>
<gene>
    <name evidence="1" type="ORF">GCE9029_04894</name>
</gene>
<sequence length="62" mass="6943">MTKEDALALYADNEKQVTLRLDGLMNHVLVAANDNPEDNLASYQNPSLAIHKELINSIIEYT</sequence>
<organism evidence="1 2">
    <name type="scientific">Grimontia celer</name>
    <dbReference type="NCBI Taxonomy" id="1796497"/>
    <lineage>
        <taxon>Bacteria</taxon>
        <taxon>Pseudomonadati</taxon>
        <taxon>Pseudomonadota</taxon>
        <taxon>Gammaproteobacteria</taxon>
        <taxon>Vibrionales</taxon>
        <taxon>Vibrionaceae</taxon>
        <taxon>Grimontia</taxon>
    </lineage>
</organism>
<keyword evidence="2" id="KW-1185">Reference proteome</keyword>
<dbReference type="AlphaFoldDB" id="A0A128FFD2"/>
<dbReference type="EMBL" id="FIZX01000009">
    <property type="protein sequence ID" value="CZF85230.1"/>
    <property type="molecule type" value="Genomic_DNA"/>
</dbReference>
<proteinExistence type="predicted"/>
<reference evidence="2" key="1">
    <citation type="submission" date="2016-02" db="EMBL/GenBank/DDBJ databases">
        <authorList>
            <person name="Rodrigo-Torres Lidia"/>
            <person name="Arahal R.David."/>
        </authorList>
    </citation>
    <scope>NUCLEOTIDE SEQUENCE [LARGE SCALE GENOMIC DNA]</scope>
    <source>
        <strain evidence="2">CECT 9029</strain>
    </source>
</reference>
<dbReference type="OrthoDB" id="9809549at2"/>
<evidence type="ECO:0000313" key="2">
    <source>
        <dbReference type="Proteomes" id="UP000071641"/>
    </source>
</evidence>
<accession>A0A128FFD2</accession>
<dbReference type="RefSeq" id="WP_062667746.1">
    <property type="nucleotide sequence ID" value="NZ_FIZX01000009.1"/>
</dbReference>
<evidence type="ECO:0000313" key="1">
    <source>
        <dbReference type="EMBL" id="CZF85230.1"/>
    </source>
</evidence>
<name>A0A128FFD2_9GAMM</name>
<dbReference type="Proteomes" id="UP000071641">
    <property type="component" value="Unassembled WGS sequence"/>
</dbReference>